<keyword evidence="1" id="KW-0812">Transmembrane</keyword>
<protein>
    <submittedName>
        <fullName evidence="2">Uncharacterized protein</fullName>
    </submittedName>
</protein>
<proteinExistence type="predicted"/>
<evidence type="ECO:0000313" key="3">
    <source>
        <dbReference type="Proteomes" id="UP000483286"/>
    </source>
</evidence>
<keyword evidence="3" id="KW-1185">Reference proteome</keyword>
<gene>
    <name evidence="2" type="ORF">GO986_01440</name>
</gene>
<dbReference type="EMBL" id="WQLB01000001">
    <property type="protein sequence ID" value="MVN85428.1"/>
    <property type="molecule type" value="Genomic_DNA"/>
</dbReference>
<dbReference type="Proteomes" id="UP000483286">
    <property type="component" value="Unassembled WGS sequence"/>
</dbReference>
<dbReference type="RefSeq" id="WP_157457423.1">
    <property type="nucleotide sequence ID" value="NZ_WQLB01000001.1"/>
</dbReference>
<comment type="caution">
    <text evidence="2">The sequence shown here is derived from an EMBL/GenBank/DDBJ whole genome shotgun (WGS) entry which is preliminary data.</text>
</comment>
<name>A0A7C9HW93_9DEIO</name>
<sequence>MEFLRQLHGYQIVGFPIPLFPTPLALLTLVLFVWSLGPALKLQVGTPFLVWLRLTWAGLLLPGVTGILLALGGLKVPSATDMGGGATKYGYAADPSRDWEHWMYTGFCLLTLYVIEVLVKGRMVEHRIGLRLLPVATLFLYGCAYMVGRVAVFPGSTPGT</sequence>
<accession>A0A7C9HW93</accession>
<organism evidence="2 3">
    <name type="scientific">Deinococcus arboris</name>
    <dbReference type="NCBI Taxonomy" id="2682977"/>
    <lineage>
        <taxon>Bacteria</taxon>
        <taxon>Thermotogati</taxon>
        <taxon>Deinococcota</taxon>
        <taxon>Deinococci</taxon>
        <taxon>Deinococcales</taxon>
        <taxon>Deinococcaceae</taxon>
        <taxon>Deinococcus</taxon>
    </lineage>
</organism>
<dbReference type="AlphaFoldDB" id="A0A7C9HW93"/>
<feature type="transmembrane region" description="Helical" evidence="1">
    <location>
        <begin position="48"/>
        <end position="72"/>
    </location>
</feature>
<keyword evidence="1" id="KW-1133">Transmembrane helix</keyword>
<keyword evidence="1" id="KW-0472">Membrane</keyword>
<feature type="transmembrane region" description="Helical" evidence="1">
    <location>
        <begin position="131"/>
        <end position="152"/>
    </location>
</feature>
<evidence type="ECO:0000313" key="2">
    <source>
        <dbReference type="EMBL" id="MVN85428.1"/>
    </source>
</evidence>
<feature type="transmembrane region" description="Helical" evidence="1">
    <location>
        <begin position="12"/>
        <end position="36"/>
    </location>
</feature>
<reference evidence="2 3" key="1">
    <citation type="submission" date="2019-12" db="EMBL/GenBank/DDBJ databases">
        <title>Deinococcus sp. HMF7620 Genome sequencing and assembly.</title>
        <authorList>
            <person name="Kang H."/>
            <person name="Kim H."/>
            <person name="Joh K."/>
        </authorList>
    </citation>
    <scope>NUCLEOTIDE SEQUENCE [LARGE SCALE GENOMIC DNA]</scope>
    <source>
        <strain evidence="2 3">HMF7620</strain>
    </source>
</reference>
<evidence type="ECO:0000256" key="1">
    <source>
        <dbReference type="SAM" id="Phobius"/>
    </source>
</evidence>
<feature type="transmembrane region" description="Helical" evidence="1">
    <location>
        <begin position="101"/>
        <end position="119"/>
    </location>
</feature>